<evidence type="ECO:0008006" key="3">
    <source>
        <dbReference type="Google" id="ProtNLM"/>
    </source>
</evidence>
<accession>A0ABX3W5Y2</accession>
<evidence type="ECO:0000313" key="2">
    <source>
        <dbReference type="Proteomes" id="UP000193710"/>
    </source>
</evidence>
<sequence length="67" mass="7608">MWCAMMLLRSHSASVGFRSLRRQTGRVCLPETCRIQRVRGCAVTKCRRESTLLKLSLLNSVVIPTTE</sequence>
<dbReference type="Proteomes" id="UP000193710">
    <property type="component" value="Unassembled WGS sequence"/>
</dbReference>
<protein>
    <recommendedName>
        <fullName evidence="3">Secreted protein</fullName>
    </recommendedName>
</protein>
<reference evidence="1 2" key="1">
    <citation type="submission" date="2016-01" db="EMBL/GenBank/DDBJ databases">
        <title>The new phylogeny of the genus Mycobacterium.</title>
        <authorList>
            <person name="Tarcisio F."/>
            <person name="Conor M."/>
            <person name="Antonella G."/>
            <person name="Elisabetta G."/>
            <person name="Giulia F.S."/>
            <person name="Sara T."/>
            <person name="Anna F."/>
            <person name="Clotilde B."/>
            <person name="Roberto B."/>
            <person name="Veronica D.S."/>
            <person name="Fabio R."/>
            <person name="Monica P."/>
            <person name="Olivier J."/>
            <person name="Enrico T."/>
            <person name="Nicola S."/>
        </authorList>
    </citation>
    <scope>NUCLEOTIDE SEQUENCE [LARGE SCALE GENOMIC DNA]</scope>
    <source>
        <strain evidence="1 2">DSM 44626</strain>
    </source>
</reference>
<evidence type="ECO:0000313" key="1">
    <source>
        <dbReference type="EMBL" id="ORX04795.1"/>
    </source>
</evidence>
<gene>
    <name evidence="1" type="ORF">AWC29_12870</name>
</gene>
<keyword evidence="2" id="KW-1185">Reference proteome</keyword>
<proteinExistence type="predicted"/>
<dbReference type="EMBL" id="LQPY01000017">
    <property type="protein sequence ID" value="ORX04795.1"/>
    <property type="molecule type" value="Genomic_DNA"/>
</dbReference>
<organism evidence="1 2">
    <name type="scientific">Mycobacterium triplex</name>
    <dbReference type="NCBI Taxonomy" id="47839"/>
    <lineage>
        <taxon>Bacteria</taxon>
        <taxon>Bacillati</taxon>
        <taxon>Actinomycetota</taxon>
        <taxon>Actinomycetes</taxon>
        <taxon>Mycobacteriales</taxon>
        <taxon>Mycobacteriaceae</taxon>
        <taxon>Mycobacterium</taxon>
        <taxon>Mycobacterium simiae complex</taxon>
    </lineage>
</organism>
<comment type="caution">
    <text evidence="1">The sequence shown here is derived from an EMBL/GenBank/DDBJ whole genome shotgun (WGS) entry which is preliminary data.</text>
</comment>
<name>A0ABX3W5Y2_9MYCO</name>